<feature type="transmembrane region" description="Helical" evidence="1">
    <location>
        <begin position="277"/>
        <end position="298"/>
    </location>
</feature>
<sequence>MRSHLLTFLLYLSFEFRVCLFQLVYILVLSVMIRKRHRRLSCYKIMIALGFYDMCQISLNSLLSGYFWLTGANYCMHPTLMYITGGLALGLWCGTCMNCFALVINRLLDIWDRQYMEMVSRFCKRTYFVLLLPLAYFLYFTFCTPPVLFNSDHTAWFFTPFTTNHKIEEYVNIPHSINNLLIVAVTTLLYGLYAKVLLRSSRGSKLNIPLQFFIQTSSICMANLTGSLIYVYMQFFETPAYFILIGHVSWMLSNGKHIFCFCTHCRGAGWRLAMHRWAMASPCAVIVGLATYGSCLATSSPMAKANQKYICTPRGIDGYTV</sequence>
<reference evidence="4" key="2">
    <citation type="submission" date="2019-09" db="UniProtKB">
        <authorList>
            <consortium name="WormBaseParasite"/>
        </authorList>
    </citation>
    <scope>IDENTIFICATION</scope>
</reference>
<proteinExistence type="predicted"/>
<dbReference type="WBParaSite" id="HPBE_0000875201-mRNA-1">
    <property type="protein sequence ID" value="HPBE_0000875201-mRNA-1"/>
    <property type="gene ID" value="HPBE_0000875201"/>
</dbReference>
<evidence type="ECO:0000313" key="2">
    <source>
        <dbReference type="EMBL" id="VDO77649.1"/>
    </source>
</evidence>
<gene>
    <name evidence="2" type="ORF">HPBE_LOCUS8753</name>
</gene>
<dbReference type="AlphaFoldDB" id="A0A183FMU9"/>
<feature type="transmembrane region" description="Helical" evidence="1">
    <location>
        <begin position="80"/>
        <end position="105"/>
    </location>
</feature>
<dbReference type="InterPro" id="IPR019425">
    <property type="entry name" value="7TM_GPCR_serpentine_rcpt_Srt"/>
</dbReference>
<organism evidence="3 4">
    <name type="scientific">Heligmosomoides polygyrus</name>
    <name type="common">Parasitic roundworm</name>
    <dbReference type="NCBI Taxonomy" id="6339"/>
    <lineage>
        <taxon>Eukaryota</taxon>
        <taxon>Metazoa</taxon>
        <taxon>Ecdysozoa</taxon>
        <taxon>Nematoda</taxon>
        <taxon>Chromadorea</taxon>
        <taxon>Rhabditida</taxon>
        <taxon>Rhabditina</taxon>
        <taxon>Rhabditomorpha</taxon>
        <taxon>Strongyloidea</taxon>
        <taxon>Heligmosomidae</taxon>
        <taxon>Heligmosomoides</taxon>
    </lineage>
</organism>
<keyword evidence="1" id="KW-0812">Transmembrane</keyword>
<keyword evidence="3" id="KW-1185">Reference proteome</keyword>
<evidence type="ECO:0000256" key="1">
    <source>
        <dbReference type="SAM" id="Phobius"/>
    </source>
</evidence>
<accession>A0A3P7YKW8</accession>
<dbReference type="OrthoDB" id="5875846at2759"/>
<dbReference type="Proteomes" id="UP000050761">
    <property type="component" value="Unassembled WGS sequence"/>
</dbReference>
<evidence type="ECO:0000313" key="4">
    <source>
        <dbReference type="WBParaSite" id="HPBE_0000875201-mRNA-1"/>
    </source>
</evidence>
<feature type="transmembrane region" description="Helical" evidence="1">
    <location>
        <begin position="180"/>
        <end position="198"/>
    </location>
</feature>
<name>A0A183FMU9_HELPZ</name>
<accession>A0A183FMU9</accession>
<reference evidence="2 3" key="1">
    <citation type="submission" date="2018-11" db="EMBL/GenBank/DDBJ databases">
        <authorList>
            <consortium name="Pathogen Informatics"/>
        </authorList>
    </citation>
    <scope>NUCLEOTIDE SEQUENCE [LARGE SCALE GENOMIC DNA]</scope>
</reference>
<keyword evidence="1" id="KW-0472">Membrane</keyword>
<keyword evidence="1" id="KW-1133">Transmembrane helix</keyword>
<evidence type="ECO:0000313" key="3">
    <source>
        <dbReference type="Proteomes" id="UP000050761"/>
    </source>
</evidence>
<feature type="transmembrane region" description="Helical" evidence="1">
    <location>
        <begin position="6"/>
        <end position="33"/>
    </location>
</feature>
<dbReference type="PANTHER" id="PTHR23021">
    <property type="entry name" value="SERPENTINE RECEPTOR, CLASS T"/>
    <property type="match status" value="1"/>
</dbReference>
<dbReference type="EMBL" id="UZAH01026242">
    <property type="protein sequence ID" value="VDO77649.1"/>
    <property type="molecule type" value="Genomic_DNA"/>
</dbReference>
<dbReference type="PANTHER" id="PTHR23021:SF11">
    <property type="entry name" value="SERPENTINE RECEPTOR, CLASS T"/>
    <property type="match status" value="1"/>
</dbReference>
<dbReference type="SUPFAM" id="SSF81321">
    <property type="entry name" value="Family A G protein-coupled receptor-like"/>
    <property type="match status" value="1"/>
</dbReference>
<feature type="transmembrane region" description="Helical" evidence="1">
    <location>
        <begin position="45"/>
        <end position="68"/>
    </location>
</feature>
<dbReference type="Pfam" id="PF10321">
    <property type="entry name" value="7TM_GPCR_Srt"/>
    <property type="match status" value="1"/>
</dbReference>
<protein>
    <submittedName>
        <fullName evidence="4">Serpentine Receptor, class T</fullName>
    </submittedName>
</protein>
<feature type="transmembrane region" description="Helical" evidence="1">
    <location>
        <begin position="126"/>
        <end position="149"/>
    </location>
</feature>